<keyword evidence="5" id="KW-1185">Reference proteome</keyword>
<name>A0AA86VBU7_9EUKA</name>
<dbReference type="EMBL" id="CATOUU010000952">
    <property type="protein sequence ID" value="CAI9962248.1"/>
    <property type="molecule type" value="Genomic_DNA"/>
</dbReference>
<sequence length="177" mass="20856">MSSRKIYSEADNQTLIQKAHDNYVKMYSGSASSKYCDSFGNINIYSFFADYMNTTKYSTSVLKDRLEAKRFYDIIQRFFKNYFTEQLKAFITSGIDGKKAYQKIVVKAELLLDEDRFQKTKQQWKDICKKGEKDEDSKVNSSISSVPEKQQVQETYETNNDFYELSPCFEDRFSIYE</sequence>
<dbReference type="Proteomes" id="UP001642409">
    <property type="component" value="Unassembled WGS sequence"/>
</dbReference>
<evidence type="ECO:0000313" key="2">
    <source>
        <dbReference type="EMBL" id="CAI9962251.1"/>
    </source>
</evidence>
<dbReference type="EMBL" id="CAXDID020000007">
    <property type="protein sequence ID" value="CAL5976760.1"/>
    <property type="molecule type" value="Genomic_DNA"/>
</dbReference>
<dbReference type="AlphaFoldDB" id="A0AA86VBU7"/>
<reference evidence="1" key="1">
    <citation type="submission" date="2023-06" db="EMBL/GenBank/DDBJ databases">
        <authorList>
            <person name="Kurt Z."/>
        </authorList>
    </citation>
    <scope>NUCLEOTIDE SEQUENCE</scope>
</reference>
<evidence type="ECO:0000313" key="1">
    <source>
        <dbReference type="EMBL" id="CAI9962248.1"/>
    </source>
</evidence>
<reference evidence="3 5" key="2">
    <citation type="submission" date="2024-07" db="EMBL/GenBank/DDBJ databases">
        <authorList>
            <person name="Akdeniz Z."/>
        </authorList>
    </citation>
    <scope>NUCLEOTIDE SEQUENCE [LARGE SCALE GENOMIC DNA]</scope>
</reference>
<accession>A0AA86VBU7</accession>
<evidence type="ECO:0000313" key="5">
    <source>
        <dbReference type="Proteomes" id="UP001642409"/>
    </source>
</evidence>
<evidence type="ECO:0000313" key="3">
    <source>
        <dbReference type="EMBL" id="CAL5976760.1"/>
    </source>
</evidence>
<dbReference type="EMBL" id="CAXDID020000007">
    <property type="protein sequence ID" value="CAL5976766.1"/>
    <property type="molecule type" value="Genomic_DNA"/>
</dbReference>
<proteinExistence type="predicted"/>
<gene>
    <name evidence="3" type="ORF">HINF_LOCUS3977</name>
    <name evidence="4" type="ORF">HINF_LOCUS3980</name>
    <name evidence="1" type="ORF">HINF_LOCUS49893</name>
    <name evidence="2" type="ORF">HINF_LOCUS49896</name>
</gene>
<dbReference type="EMBL" id="CATOUU010000952">
    <property type="protein sequence ID" value="CAI9962251.1"/>
    <property type="molecule type" value="Genomic_DNA"/>
</dbReference>
<comment type="caution">
    <text evidence="1">The sequence shown here is derived from an EMBL/GenBank/DDBJ whole genome shotgun (WGS) entry which is preliminary data.</text>
</comment>
<evidence type="ECO:0000313" key="4">
    <source>
        <dbReference type="EMBL" id="CAL5976766.1"/>
    </source>
</evidence>
<protein>
    <submittedName>
        <fullName evidence="3">Hypothetical_protein</fullName>
    </submittedName>
</protein>
<organism evidence="1">
    <name type="scientific">Hexamita inflata</name>
    <dbReference type="NCBI Taxonomy" id="28002"/>
    <lineage>
        <taxon>Eukaryota</taxon>
        <taxon>Metamonada</taxon>
        <taxon>Diplomonadida</taxon>
        <taxon>Hexamitidae</taxon>
        <taxon>Hexamitinae</taxon>
        <taxon>Hexamita</taxon>
    </lineage>
</organism>